<reference evidence="3" key="1">
    <citation type="submission" date="2018-03" db="EMBL/GenBank/DDBJ databases">
        <authorList>
            <person name="Rodrigo-Torres L."/>
            <person name="Arahal R. D."/>
            <person name="Lucena T."/>
        </authorList>
    </citation>
    <scope>NUCLEOTIDE SEQUENCE [LARGE SCALE GENOMIC DNA]</scope>
    <source>
        <strain evidence="3">CECT 7615</strain>
    </source>
</reference>
<dbReference type="InterPro" id="IPR007039">
    <property type="entry name" value="TrbC/VirB2"/>
</dbReference>
<feature type="transmembrane region" description="Helical" evidence="1">
    <location>
        <begin position="77"/>
        <end position="96"/>
    </location>
</feature>
<dbReference type="Pfam" id="PF04956">
    <property type="entry name" value="TrbC"/>
    <property type="match status" value="1"/>
</dbReference>
<name>A0A2R8CFY1_9RHOB</name>
<evidence type="ECO:0000313" key="3">
    <source>
        <dbReference type="Proteomes" id="UP000244898"/>
    </source>
</evidence>
<organism evidence="2 3">
    <name type="scientific">Falsiruegeria mediterranea M17</name>
    <dbReference type="NCBI Taxonomy" id="1200281"/>
    <lineage>
        <taxon>Bacteria</taxon>
        <taxon>Pseudomonadati</taxon>
        <taxon>Pseudomonadota</taxon>
        <taxon>Alphaproteobacteria</taxon>
        <taxon>Rhodobacterales</taxon>
        <taxon>Roseobacteraceae</taxon>
        <taxon>Falsiruegeria</taxon>
    </lineage>
</organism>
<feature type="transmembrane region" description="Helical" evidence="1">
    <location>
        <begin position="103"/>
        <end position="123"/>
    </location>
</feature>
<evidence type="ECO:0000313" key="2">
    <source>
        <dbReference type="EMBL" id="SPJ31330.1"/>
    </source>
</evidence>
<keyword evidence="1" id="KW-0812">Transmembrane</keyword>
<protein>
    <submittedName>
        <fullName evidence="2">Type IV secretion system protein virB2</fullName>
    </submittedName>
</protein>
<dbReference type="Proteomes" id="UP000244898">
    <property type="component" value="Unassembled WGS sequence"/>
</dbReference>
<dbReference type="EMBL" id="ONZG01000020">
    <property type="protein sequence ID" value="SPJ31330.1"/>
    <property type="molecule type" value="Genomic_DNA"/>
</dbReference>
<keyword evidence="3" id="KW-1185">Reference proteome</keyword>
<proteinExistence type="predicted"/>
<keyword evidence="1" id="KW-1133">Transmembrane helix</keyword>
<sequence>MRSRVFWRSKLRSINANTTKARNAAVRSRGSGRTQILTACISLFVVLADPALAQSIDLSPIQSLLQGIVDALTGPLGVVIATLAVLGVFLSWFFNIIDLRQALWVLVGIAGVAAAPTIVAAVFSGGTAP</sequence>
<accession>A0A2R8CFY1</accession>
<gene>
    <name evidence="2" type="primary">virB2_2</name>
    <name evidence="2" type="ORF">TRM7615_04873</name>
</gene>
<evidence type="ECO:0000256" key="1">
    <source>
        <dbReference type="SAM" id="Phobius"/>
    </source>
</evidence>
<dbReference type="AlphaFoldDB" id="A0A2R8CFY1"/>
<keyword evidence="1" id="KW-0472">Membrane</keyword>